<gene>
    <name evidence="19" type="ORF">EMPS_00238</name>
</gene>
<evidence type="ECO:0000256" key="7">
    <source>
        <dbReference type="ARBA" id="ARBA00022884"/>
    </source>
</evidence>
<dbReference type="GO" id="GO:0005634">
    <property type="term" value="C:nucleus"/>
    <property type="evidence" value="ECO:0007669"/>
    <property type="project" value="UniProtKB-SubCell"/>
</dbReference>
<feature type="binding site" evidence="15">
    <location>
        <position position="104"/>
    </location>
    <ligand>
        <name>S-adenosyl-L-methionine</name>
        <dbReference type="ChEBI" id="CHEBI:59789"/>
    </ligand>
</feature>
<dbReference type="SUPFAM" id="SSF53335">
    <property type="entry name" value="S-adenosyl-L-methionine-dependent methyltransferases"/>
    <property type="match status" value="1"/>
</dbReference>
<comment type="caution">
    <text evidence="19">The sequence shown here is derived from an EMBL/GenBank/DDBJ whole genome shotgun (WGS) entry which is preliminary data.</text>
</comment>
<feature type="binding site" evidence="16">
    <location>
        <begin position="100"/>
        <end position="101"/>
    </location>
    <ligand>
        <name>mRNA</name>
        <dbReference type="ChEBI" id="CHEBI:33699"/>
    </ligand>
</feature>
<keyword evidence="8 14" id="KW-0506">mRNA capping</keyword>
<feature type="binding site" evidence="15">
    <location>
        <position position="122"/>
    </location>
    <ligand>
        <name>S-adenosyl-L-methionine</name>
        <dbReference type="ChEBI" id="CHEBI:59789"/>
    </ligand>
</feature>
<reference evidence="19" key="1">
    <citation type="submission" date="2021-11" db="EMBL/GenBank/DDBJ databases">
        <authorList>
            <person name="Herlambang A."/>
            <person name="Guo Y."/>
            <person name="Takashima Y."/>
            <person name="Nishizawa T."/>
        </authorList>
    </citation>
    <scope>NUCLEOTIDE SEQUENCE</scope>
    <source>
        <strain evidence="19">E1425</strain>
    </source>
</reference>
<evidence type="ECO:0000256" key="15">
    <source>
        <dbReference type="PIRSR" id="PIRSR028762-1"/>
    </source>
</evidence>
<evidence type="ECO:0000256" key="14">
    <source>
        <dbReference type="PIRNR" id="PIRNR028762"/>
    </source>
</evidence>
<evidence type="ECO:0000256" key="8">
    <source>
        <dbReference type="ARBA" id="ARBA00023042"/>
    </source>
</evidence>
<evidence type="ECO:0000256" key="6">
    <source>
        <dbReference type="ARBA" id="ARBA00022691"/>
    </source>
</evidence>
<keyword evidence="6 14" id="KW-0949">S-adenosyl-L-methionine</keyword>
<dbReference type="GO" id="GO:0004482">
    <property type="term" value="F:mRNA 5'-cap (guanine-N7-)-methyltransferase activity"/>
    <property type="evidence" value="ECO:0007669"/>
    <property type="project" value="UniProtKB-EC"/>
</dbReference>
<dbReference type="GO" id="GO:0003723">
    <property type="term" value="F:RNA binding"/>
    <property type="evidence" value="ECO:0007669"/>
    <property type="project" value="UniProtKB-KW"/>
</dbReference>
<dbReference type="PROSITE" id="PS51562">
    <property type="entry name" value="RNA_CAP0_MT"/>
    <property type="match status" value="1"/>
</dbReference>
<name>A0A9P3H1B8_9FUNG</name>
<organism evidence="19 20">
    <name type="scientific">Entomortierella parvispora</name>
    <dbReference type="NCBI Taxonomy" id="205924"/>
    <lineage>
        <taxon>Eukaryota</taxon>
        <taxon>Fungi</taxon>
        <taxon>Fungi incertae sedis</taxon>
        <taxon>Mucoromycota</taxon>
        <taxon>Mortierellomycotina</taxon>
        <taxon>Mortierellomycetes</taxon>
        <taxon>Mortierellales</taxon>
        <taxon>Mortierellaceae</taxon>
        <taxon>Entomortierella</taxon>
    </lineage>
</organism>
<evidence type="ECO:0000256" key="3">
    <source>
        <dbReference type="ARBA" id="ARBA00022603"/>
    </source>
</evidence>
<feature type="binding site" evidence="15">
    <location>
        <position position="200"/>
    </location>
    <ligand>
        <name>S-adenosyl-L-methionine</name>
        <dbReference type="ChEBI" id="CHEBI:59789"/>
    </ligand>
</feature>
<keyword evidence="4 14" id="KW-0507">mRNA processing</keyword>
<evidence type="ECO:0000256" key="1">
    <source>
        <dbReference type="ARBA" id="ARBA00004123"/>
    </source>
</evidence>
<keyword evidence="20" id="KW-1185">Reference proteome</keyword>
<dbReference type="PANTHER" id="PTHR12189:SF2">
    <property type="entry name" value="MRNA CAP GUANINE-N7 METHYLTRANSFERASE"/>
    <property type="match status" value="1"/>
</dbReference>
<proteinExistence type="inferred from homology"/>
<evidence type="ECO:0000256" key="16">
    <source>
        <dbReference type="PIRSR" id="PIRSR028762-2"/>
    </source>
</evidence>
<feature type="compositionally biased region" description="Low complexity" evidence="17">
    <location>
        <begin position="65"/>
        <end position="74"/>
    </location>
</feature>
<dbReference type="EC" id="2.1.1.56" evidence="2 14"/>
<comment type="catalytic activity">
    <reaction evidence="12">
        <text>a 5'-end (5'-triphosphoguanosine)-ribonucleoside in mRNA + S-adenosyl-L-methionine = a 5'-end (N(7)-methyl 5'-triphosphoguanosine)-ribonucleoside in mRNA + S-adenosyl-L-homocysteine</text>
        <dbReference type="Rhea" id="RHEA:67008"/>
        <dbReference type="Rhea" id="RHEA-COMP:17166"/>
        <dbReference type="Rhea" id="RHEA-COMP:17167"/>
        <dbReference type="ChEBI" id="CHEBI:57856"/>
        <dbReference type="ChEBI" id="CHEBI:59789"/>
        <dbReference type="ChEBI" id="CHEBI:156461"/>
        <dbReference type="ChEBI" id="CHEBI:167617"/>
        <dbReference type="EC" id="2.1.1.56"/>
    </reaction>
</comment>
<dbReference type="PIRSF" id="PIRSF028762">
    <property type="entry name" value="ABD1"/>
    <property type="match status" value="1"/>
</dbReference>
<comment type="subcellular location">
    <subcellularLocation>
        <location evidence="1 14">Nucleus</location>
    </subcellularLocation>
</comment>
<feature type="site" description="mRNA cap binding" evidence="16">
    <location>
        <position position="284"/>
    </location>
</feature>
<comment type="similarity">
    <text evidence="14">Belongs to the class I-like SAM-binding methyltransferase superfamily. mRNA cap 0 methyltransferase family.</text>
</comment>
<evidence type="ECO:0000313" key="19">
    <source>
        <dbReference type="EMBL" id="GJJ67892.1"/>
    </source>
</evidence>
<feature type="domain" description="MRNA cap 0 methyltransferase" evidence="18">
    <location>
        <begin position="91"/>
        <end position="357"/>
    </location>
</feature>
<evidence type="ECO:0000256" key="11">
    <source>
        <dbReference type="ARBA" id="ARBA00033387"/>
    </source>
</evidence>
<feature type="site" description="mRNA cap binding" evidence="16">
    <location>
        <position position="131"/>
    </location>
</feature>
<dbReference type="InterPro" id="IPR016899">
    <property type="entry name" value="mRNA_G-N7_MeTrfase_euk"/>
</dbReference>
<evidence type="ECO:0000256" key="5">
    <source>
        <dbReference type="ARBA" id="ARBA00022679"/>
    </source>
</evidence>
<feature type="binding site" evidence="15">
    <location>
        <position position="195"/>
    </location>
    <ligand>
        <name>S-adenosyl-L-methionine</name>
        <dbReference type="ChEBI" id="CHEBI:59789"/>
    </ligand>
</feature>
<keyword evidence="9 14" id="KW-0539">Nucleus</keyword>
<evidence type="ECO:0000256" key="12">
    <source>
        <dbReference type="ARBA" id="ARBA00044712"/>
    </source>
</evidence>
<feature type="site" description="mRNA cap binding" evidence="16">
    <location>
        <position position="199"/>
    </location>
</feature>
<feature type="region of interest" description="Disordered" evidence="17">
    <location>
        <begin position="1"/>
        <end position="84"/>
    </location>
</feature>
<evidence type="ECO:0000256" key="10">
    <source>
        <dbReference type="ARBA" id="ARBA00032772"/>
    </source>
</evidence>
<evidence type="ECO:0000259" key="18">
    <source>
        <dbReference type="PROSITE" id="PS51562"/>
    </source>
</evidence>
<protein>
    <recommendedName>
        <fullName evidence="13 14">mRNA cap guanine-N(7) methyltransferase</fullName>
        <ecNumber evidence="2 14">2.1.1.56</ecNumber>
    </recommendedName>
    <alternativeName>
        <fullName evidence="10 14">mRNA (guanine-N(7))-methyltransferase</fullName>
    </alternativeName>
    <alternativeName>
        <fullName evidence="11 14">mRNA cap methyltransferase</fullName>
    </alternativeName>
</protein>
<reference evidence="19" key="2">
    <citation type="journal article" date="2022" name="Microbiol. Resour. Announc.">
        <title>Whole-Genome Sequence of Entomortierella parvispora E1425, a Mucoromycotan Fungus Associated with Burkholderiaceae-Related Endosymbiotic Bacteria.</title>
        <authorList>
            <person name="Herlambang A."/>
            <person name="Guo Y."/>
            <person name="Takashima Y."/>
            <person name="Narisawa K."/>
            <person name="Ohta H."/>
            <person name="Nishizawa T."/>
        </authorList>
    </citation>
    <scope>NUCLEOTIDE SEQUENCE</scope>
    <source>
        <strain evidence="19">E1425</strain>
    </source>
</reference>
<feature type="compositionally biased region" description="Basic and acidic residues" evidence="17">
    <location>
        <begin position="53"/>
        <end position="63"/>
    </location>
</feature>
<feature type="site" description="mRNA cap binding" evidence="16">
    <location>
        <position position="349"/>
    </location>
</feature>
<dbReference type="EMBL" id="BQFW01000001">
    <property type="protein sequence ID" value="GJJ67892.1"/>
    <property type="molecule type" value="Genomic_DNA"/>
</dbReference>
<dbReference type="InterPro" id="IPR029063">
    <property type="entry name" value="SAM-dependent_MTases_sf"/>
</dbReference>
<dbReference type="InterPro" id="IPR004971">
    <property type="entry name" value="mRNA_G-N7_MeTrfase_dom"/>
</dbReference>
<evidence type="ECO:0000256" key="4">
    <source>
        <dbReference type="ARBA" id="ARBA00022664"/>
    </source>
</evidence>
<keyword evidence="3 14" id="KW-0489">Methyltransferase</keyword>
<dbReference type="Proteomes" id="UP000827284">
    <property type="component" value="Unassembled WGS sequence"/>
</dbReference>
<evidence type="ECO:0000256" key="9">
    <source>
        <dbReference type="ARBA" id="ARBA00023242"/>
    </source>
</evidence>
<feature type="binding site" evidence="15">
    <location>
        <position position="144"/>
    </location>
    <ligand>
        <name>S-adenosyl-L-methionine</name>
        <dbReference type="ChEBI" id="CHEBI:59789"/>
    </ligand>
</feature>
<dbReference type="CDD" id="cd02440">
    <property type="entry name" value="AdoMet_MTases"/>
    <property type="match status" value="1"/>
</dbReference>
<keyword evidence="7 14" id="KW-0694">RNA-binding</keyword>
<dbReference type="AlphaFoldDB" id="A0A9P3H1B8"/>
<dbReference type="PANTHER" id="PTHR12189">
    <property type="entry name" value="MRNA GUANINE-7- METHYLTRANSFERASE"/>
    <property type="match status" value="1"/>
</dbReference>
<feature type="binding site" evidence="15">
    <location>
        <position position="173"/>
    </location>
    <ligand>
        <name>S-adenosyl-L-methionine</name>
        <dbReference type="ChEBI" id="CHEBI:59789"/>
    </ligand>
</feature>
<accession>A0A9P3H1B8</accession>
<feature type="compositionally biased region" description="Low complexity" evidence="17">
    <location>
        <begin position="30"/>
        <end position="44"/>
    </location>
</feature>
<evidence type="ECO:0000256" key="17">
    <source>
        <dbReference type="SAM" id="MobiDB-lite"/>
    </source>
</evidence>
<evidence type="ECO:0000256" key="13">
    <source>
        <dbReference type="ARBA" id="ARBA00049739"/>
    </source>
</evidence>
<dbReference type="InterPro" id="IPR039753">
    <property type="entry name" value="RG7MT1"/>
</dbReference>
<dbReference type="Pfam" id="PF03291">
    <property type="entry name" value="mRNA_G-N7_MeTrfase"/>
    <property type="match status" value="1"/>
</dbReference>
<feature type="site" description="mRNA cap binding" evidence="16">
    <location>
        <position position="156"/>
    </location>
</feature>
<feature type="compositionally biased region" description="Pro residues" evidence="17">
    <location>
        <begin position="19"/>
        <end position="29"/>
    </location>
</feature>
<dbReference type="Gene3D" id="3.40.50.150">
    <property type="entry name" value="Vaccinia Virus protein VP39"/>
    <property type="match status" value="1"/>
</dbReference>
<evidence type="ECO:0000313" key="20">
    <source>
        <dbReference type="Proteomes" id="UP000827284"/>
    </source>
</evidence>
<evidence type="ECO:0000256" key="2">
    <source>
        <dbReference type="ARBA" id="ARBA00011926"/>
    </source>
</evidence>
<sequence>MSELSAADSARSDTQPEQLPAPAPAPASDPAPESTSEQTLSSSEKPNSRVAKRPHDEEADRPNKQVQQVHAQVADHYNSRPDVGVEKRKESTIFRLKSFNNWLKSVLIGRYARPKDRVLDVGVGKGGDLLKWSKAKIQFFIGCDIASKSIEQAKERYRTMRNPPFEAHFHAMDCYSEPISKVVPSDVVFDMVSMQFCLHYSFETETKARMMLHNVTSQLKSGGVFIGTIPDAYWIVKKLKSESDDQLQIGNSIYSIRFERRDTFEKFGAKYWFHLEDAIDDCPEYLVHFPTFQKLAEEYGLELIYNKKFHQVYEEASQEHDFNQLLYRMNVISENGSLSADEWEAANVYLAFAFKKK</sequence>
<feature type="site" description="mRNA cap binding" evidence="16">
    <location>
        <position position="125"/>
    </location>
</feature>
<dbReference type="OrthoDB" id="10248867at2759"/>
<keyword evidence="5 14" id="KW-0808">Transferase</keyword>